<dbReference type="AlphaFoldDB" id="A0A5M6BSB0"/>
<dbReference type="GeneID" id="43591952"/>
<proteinExistence type="predicted"/>
<dbReference type="Gene3D" id="1.20.1250.20">
    <property type="entry name" value="MFS general substrate transporter like domains"/>
    <property type="match status" value="2"/>
</dbReference>
<feature type="transmembrane region" description="Helical" evidence="6">
    <location>
        <begin position="533"/>
        <end position="552"/>
    </location>
</feature>
<feature type="transmembrane region" description="Helical" evidence="6">
    <location>
        <begin position="131"/>
        <end position="153"/>
    </location>
</feature>
<gene>
    <name evidence="7" type="ORF">CI109_105909</name>
</gene>
<dbReference type="PANTHER" id="PTHR23507:SF13">
    <property type="entry name" value="MFS GENERAL SUBSTRATE TRANSPORTER"/>
    <property type="match status" value="1"/>
</dbReference>
<feature type="compositionally biased region" description="Low complexity" evidence="5">
    <location>
        <begin position="18"/>
        <end position="35"/>
    </location>
</feature>
<comment type="subcellular location">
    <subcellularLocation>
        <location evidence="1">Membrane</location>
        <topology evidence="1">Multi-pass membrane protein</topology>
    </subcellularLocation>
</comment>
<feature type="transmembrane region" description="Helical" evidence="6">
    <location>
        <begin position="361"/>
        <end position="383"/>
    </location>
</feature>
<dbReference type="SUPFAM" id="SSF103473">
    <property type="entry name" value="MFS general substrate transporter"/>
    <property type="match status" value="1"/>
</dbReference>
<evidence type="ECO:0000256" key="2">
    <source>
        <dbReference type="ARBA" id="ARBA00022692"/>
    </source>
</evidence>
<protein>
    <submittedName>
        <fullName evidence="7">Uncharacterized protein</fullName>
    </submittedName>
</protein>
<reference evidence="7" key="1">
    <citation type="submission" date="2017-08" db="EMBL/GenBank/DDBJ databases">
        <authorList>
            <person name="Cuomo C."/>
            <person name="Billmyre B."/>
            <person name="Heitman J."/>
        </authorList>
    </citation>
    <scope>NUCLEOTIDE SEQUENCE</scope>
    <source>
        <strain evidence="7">CBS 12478</strain>
    </source>
</reference>
<dbReference type="Proteomes" id="UP000322225">
    <property type="component" value="Chromosome 11"/>
</dbReference>
<feature type="transmembrane region" description="Helical" evidence="6">
    <location>
        <begin position="251"/>
        <end position="276"/>
    </location>
</feature>
<sequence length="565" mass="61186">MASTKPTAVPSYTDPVMSSSSASTTSTIRAASPSSKTADAQAVASETTPLISSSLASSDKPKRRGIFPPINRVLFTSFLLSMTFAFTQTSLIYGFRLMTCEEYYKTHVWDGPAEADRCSIPRIEADSASSIALMSTMTTSSMVANLFVTGWFIKQYGTKAAMFQQTFWAALRNLCQIYSFHVGGATGIRIIQVTQLFNVLGSAGGYQIASNVFVSFLAPPEERTSMFGVLTGIIMLGSSGGYTFGGLAYNYFGILAPFQCAFALLCFCTIFGSLFLPYIPPDHDDQPSGKSQEKKKKSFLAPLKIFIPKRKIVDGKKGKYDFNLLLLGSGAFFSVLATGYVHMGLQLVGTDVFDFKPGQSGMMLSILLLVKAFFLSVCFPRIISAGRRWVSHRSDVPTAVATEEHPDNVSQAEEPDDVGAPRQDQPITPTDFVHGSQFDLHFLRWSIFVDGLLTALLTFSSHGWHLFLAAVVLPFASGTGSACKGVTLDFVPPEERADALGAIALVEKVAQVSTISIFGYAFAYLSEQGKPTLVFLVNGSIAVIAFLLLLFVRMPRPESAGMALP</sequence>
<feature type="region of interest" description="Disordered" evidence="5">
    <location>
        <begin position="1"/>
        <end position="43"/>
    </location>
</feature>
<feature type="transmembrane region" description="Helical" evidence="6">
    <location>
        <begin position="73"/>
        <end position="95"/>
    </location>
</feature>
<dbReference type="InterPro" id="IPR036259">
    <property type="entry name" value="MFS_trans_sf"/>
</dbReference>
<accession>A0A5M6BSB0</accession>
<evidence type="ECO:0000256" key="5">
    <source>
        <dbReference type="SAM" id="MobiDB-lite"/>
    </source>
</evidence>
<dbReference type="InterPro" id="IPR011701">
    <property type="entry name" value="MFS"/>
</dbReference>
<dbReference type="KEGG" id="ksn:43591952"/>
<evidence type="ECO:0000256" key="1">
    <source>
        <dbReference type="ARBA" id="ARBA00004141"/>
    </source>
</evidence>
<evidence type="ECO:0000313" key="7">
    <source>
        <dbReference type="EMBL" id="WWD21424.1"/>
    </source>
</evidence>
<feature type="transmembrane region" description="Helical" evidence="6">
    <location>
        <begin position="226"/>
        <end position="245"/>
    </location>
</feature>
<keyword evidence="2 6" id="KW-0812">Transmembrane</keyword>
<keyword evidence="4 6" id="KW-0472">Membrane</keyword>
<dbReference type="EMBL" id="CP144061">
    <property type="protein sequence ID" value="WWD21424.1"/>
    <property type="molecule type" value="Genomic_DNA"/>
</dbReference>
<reference evidence="7" key="2">
    <citation type="submission" date="2024-01" db="EMBL/GenBank/DDBJ databases">
        <title>Comparative genomics of Cryptococcus and Kwoniella reveals pathogenesis evolution and contrasting modes of karyotype evolution via chromosome fusion or intercentromeric recombination.</title>
        <authorList>
            <person name="Coelho M.A."/>
            <person name="David-Palma M."/>
            <person name="Shea T."/>
            <person name="Bowers K."/>
            <person name="McGinley-Smith S."/>
            <person name="Mohammad A.W."/>
            <person name="Gnirke A."/>
            <person name="Yurkov A.M."/>
            <person name="Nowrousian M."/>
            <person name="Sun S."/>
            <person name="Cuomo C.A."/>
            <person name="Heitman J."/>
        </authorList>
    </citation>
    <scope>NUCLEOTIDE SEQUENCE</scope>
    <source>
        <strain evidence="7">CBS 12478</strain>
    </source>
</reference>
<dbReference type="Pfam" id="PF07690">
    <property type="entry name" value="MFS_1"/>
    <property type="match status" value="1"/>
</dbReference>
<evidence type="ECO:0000313" key="8">
    <source>
        <dbReference type="Proteomes" id="UP000322225"/>
    </source>
</evidence>
<feature type="transmembrane region" description="Helical" evidence="6">
    <location>
        <begin position="466"/>
        <end position="487"/>
    </location>
</feature>
<evidence type="ECO:0000256" key="3">
    <source>
        <dbReference type="ARBA" id="ARBA00022989"/>
    </source>
</evidence>
<keyword evidence="8" id="KW-1185">Reference proteome</keyword>
<feature type="transmembrane region" description="Helical" evidence="6">
    <location>
        <begin position="320"/>
        <end position="341"/>
    </location>
</feature>
<dbReference type="GO" id="GO:0016020">
    <property type="term" value="C:membrane"/>
    <property type="evidence" value="ECO:0007669"/>
    <property type="project" value="UniProtKB-SubCell"/>
</dbReference>
<evidence type="ECO:0000256" key="4">
    <source>
        <dbReference type="ARBA" id="ARBA00023136"/>
    </source>
</evidence>
<dbReference type="GO" id="GO:0022857">
    <property type="term" value="F:transmembrane transporter activity"/>
    <property type="evidence" value="ECO:0007669"/>
    <property type="project" value="InterPro"/>
</dbReference>
<dbReference type="RefSeq" id="XP_031857949.1">
    <property type="nucleotide sequence ID" value="XM_032007781.1"/>
</dbReference>
<evidence type="ECO:0000256" key="6">
    <source>
        <dbReference type="SAM" id="Phobius"/>
    </source>
</evidence>
<dbReference type="OrthoDB" id="5204190at2759"/>
<feature type="transmembrane region" description="Helical" evidence="6">
    <location>
        <begin position="499"/>
        <end position="521"/>
    </location>
</feature>
<dbReference type="PANTHER" id="PTHR23507">
    <property type="entry name" value="ZGC:174356"/>
    <property type="match status" value="1"/>
</dbReference>
<feature type="region of interest" description="Disordered" evidence="5">
    <location>
        <begin position="400"/>
        <end position="426"/>
    </location>
</feature>
<name>A0A5M6BSB0_9TREE</name>
<organism evidence="7 8">
    <name type="scientific">Kwoniella shandongensis</name>
    <dbReference type="NCBI Taxonomy" id="1734106"/>
    <lineage>
        <taxon>Eukaryota</taxon>
        <taxon>Fungi</taxon>
        <taxon>Dikarya</taxon>
        <taxon>Basidiomycota</taxon>
        <taxon>Agaricomycotina</taxon>
        <taxon>Tremellomycetes</taxon>
        <taxon>Tremellales</taxon>
        <taxon>Cryptococcaceae</taxon>
        <taxon>Kwoniella</taxon>
    </lineage>
</organism>
<keyword evidence="3 6" id="KW-1133">Transmembrane helix</keyword>